<accession>A0A316UUQ4</accession>
<organism evidence="3 4">
    <name type="scientific">Jaminaea rosea</name>
    <dbReference type="NCBI Taxonomy" id="1569628"/>
    <lineage>
        <taxon>Eukaryota</taxon>
        <taxon>Fungi</taxon>
        <taxon>Dikarya</taxon>
        <taxon>Basidiomycota</taxon>
        <taxon>Ustilaginomycotina</taxon>
        <taxon>Exobasidiomycetes</taxon>
        <taxon>Microstromatales</taxon>
        <taxon>Microstromatales incertae sedis</taxon>
        <taxon>Jaminaea</taxon>
    </lineage>
</organism>
<keyword evidence="4" id="KW-1185">Reference proteome</keyword>
<feature type="transmembrane region" description="Helical" evidence="2">
    <location>
        <begin position="12"/>
        <end position="37"/>
    </location>
</feature>
<evidence type="ECO:0000256" key="1">
    <source>
        <dbReference type="SAM" id="MobiDB-lite"/>
    </source>
</evidence>
<feature type="transmembrane region" description="Helical" evidence="2">
    <location>
        <begin position="58"/>
        <end position="79"/>
    </location>
</feature>
<feature type="compositionally biased region" description="Basic residues" evidence="1">
    <location>
        <begin position="297"/>
        <end position="308"/>
    </location>
</feature>
<evidence type="ECO:0000256" key="2">
    <source>
        <dbReference type="SAM" id="Phobius"/>
    </source>
</evidence>
<name>A0A316UUQ4_9BASI</name>
<gene>
    <name evidence="3" type="ORF">BDZ90DRAFT_260130</name>
</gene>
<evidence type="ECO:0000313" key="4">
    <source>
        <dbReference type="Proteomes" id="UP000245884"/>
    </source>
</evidence>
<reference evidence="3 4" key="1">
    <citation type="journal article" date="2018" name="Mol. Biol. Evol.">
        <title>Broad Genomic Sampling Reveals a Smut Pathogenic Ancestry of the Fungal Clade Ustilaginomycotina.</title>
        <authorList>
            <person name="Kijpornyongpan T."/>
            <person name="Mondo S.J."/>
            <person name="Barry K."/>
            <person name="Sandor L."/>
            <person name="Lee J."/>
            <person name="Lipzen A."/>
            <person name="Pangilinan J."/>
            <person name="LaButti K."/>
            <person name="Hainaut M."/>
            <person name="Henrissat B."/>
            <person name="Grigoriev I.V."/>
            <person name="Spatafora J.W."/>
            <person name="Aime M.C."/>
        </authorList>
    </citation>
    <scope>NUCLEOTIDE SEQUENCE [LARGE SCALE GENOMIC DNA]</scope>
    <source>
        <strain evidence="3 4">MCA 5214</strain>
    </source>
</reference>
<evidence type="ECO:0000313" key="3">
    <source>
        <dbReference type="EMBL" id="PWN27643.1"/>
    </source>
</evidence>
<feature type="transmembrane region" description="Helical" evidence="2">
    <location>
        <begin position="85"/>
        <end position="107"/>
    </location>
</feature>
<sequence>MSLLPSIVSLNTFLATTFLPTLFLPLTPTLHALRVSLAYRGLRKRAAAASPLKDEGGWLADLVGYLVMCWGGSFLVSWLSQTTPIPLLTIWPFLTYTLVHLYVTLFLRYGPNPSPAWLDTALPLIDGATRSAAIRGGITFAATSQSKTSGSLLCHVLAGTLGACGGGQLAGTLGVFNPISSGPAGGWRLTTPPILTAKSLVEATDVLAALAGAVTYSLLSGSHTAWQEGMVLGGVKLDVTGVRGGKPWTADEAQAATTLVVGVCFAMRAVKIHHLGGRATTVVKRGGTENGGPATPGRKRGKKGGQEK</sequence>
<dbReference type="RefSeq" id="XP_025362255.1">
    <property type="nucleotide sequence ID" value="XM_025508227.1"/>
</dbReference>
<feature type="region of interest" description="Disordered" evidence="1">
    <location>
        <begin position="283"/>
        <end position="308"/>
    </location>
</feature>
<protein>
    <submittedName>
        <fullName evidence="3">Uncharacterized protein</fullName>
    </submittedName>
</protein>
<dbReference type="EMBL" id="KZ819667">
    <property type="protein sequence ID" value="PWN27643.1"/>
    <property type="molecule type" value="Genomic_DNA"/>
</dbReference>
<keyword evidence="2" id="KW-1133">Transmembrane helix</keyword>
<dbReference type="AlphaFoldDB" id="A0A316UUQ4"/>
<dbReference type="Proteomes" id="UP000245884">
    <property type="component" value="Unassembled WGS sequence"/>
</dbReference>
<keyword evidence="2" id="KW-0472">Membrane</keyword>
<keyword evidence="2" id="KW-0812">Transmembrane</keyword>
<dbReference type="GeneID" id="37030050"/>
<dbReference type="OrthoDB" id="2520628at2759"/>
<proteinExistence type="predicted"/>